<evidence type="ECO:0000259" key="6">
    <source>
        <dbReference type="Pfam" id="PF04893"/>
    </source>
</evidence>
<evidence type="ECO:0000256" key="4">
    <source>
        <dbReference type="ARBA" id="ARBA00023136"/>
    </source>
</evidence>
<proteinExistence type="predicted"/>
<dbReference type="OrthoDB" id="8526565at2"/>
<evidence type="ECO:0000256" key="3">
    <source>
        <dbReference type="ARBA" id="ARBA00022989"/>
    </source>
</evidence>
<dbReference type="InterPro" id="IPR006977">
    <property type="entry name" value="Yip1_dom"/>
</dbReference>
<reference evidence="7 8" key="1">
    <citation type="submission" date="2014-12" db="EMBL/GenBank/DDBJ databases">
        <title>Denitrispirillum autotrophicum gen. nov., sp. nov., Denitrifying, Facultatively Autotrophic Bacteria Isolated from Rice Paddy Soil.</title>
        <authorList>
            <person name="Ishii S."/>
            <person name="Ashida N."/>
            <person name="Ohno H."/>
            <person name="Otsuka S."/>
            <person name="Yokota A."/>
            <person name="Senoo K."/>
        </authorList>
    </citation>
    <scope>NUCLEOTIDE SEQUENCE [LARGE SCALE GENOMIC DNA]</scope>
    <source>
        <strain evidence="7 8">TSA66</strain>
    </source>
</reference>
<name>A0A0C1YLN5_9BURK</name>
<feature type="transmembrane region" description="Helical" evidence="5">
    <location>
        <begin position="31"/>
        <end position="50"/>
    </location>
</feature>
<keyword evidence="3 5" id="KW-1133">Transmembrane helix</keyword>
<dbReference type="GO" id="GO:0016020">
    <property type="term" value="C:membrane"/>
    <property type="evidence" value="ECO:0007669"/>
    <property type="project" value="UniProtKB-SubCell"/>
</dbReference>
<evidence type="ECO:0000313" key="7">
    <source>
        <dbReference type="EMBL" id="KIF81387.1"/>
    </source>
</evidence>
<feature type="transmembrane region" description="Helical" evidence="5">
    <location>
        <begin position="130"/>
        <end position="153"/>
    </location>
</feature>
<evidence type="ECO:0000256" key="5">
    <source>
        <dbReference type="SAM" id="Phobius"/>
    </source>
</evidence>
<dbReference type="Pfam" id="PF04893">
    <property type="entry name" value="Yip1"/>
    <property type="match status" value="1"/>
</dbReference>
<dbReference type="RefSeq" id="WP_040040214.1">
    <property type="nucleotide sequence ID" value="NZ_JWJG01000028.1"/>
</dbReference>
<dbReference type="EMBL" id="JWJG01000028">
    <property type="protein sequence ID" value="KIF81387.1"/>
    <property type="molecule type" value="Genomic_DNA"/>
</dbReference>
<evidence type="ECO:0000313" key="8">
    <source>
        <dbReference type="Proteomes" id="UP000031572"/>
    </source>
</evidence>
<keyword evidence="8" id="KW-1185">Reference proteome</keyword>
<comment type="subcellular location">
    <subcellularLocation>
        <location evidence="1">Membrane</location>
        <topology evidence="1">Multi-pass membrane protein</topology>
    </subcellularLocation>
</comment>
<dbReference type="Proteomes" id="UP000031572">
    <property type="component" value="Unassembled WGS sequence"/>
</dbReference>
<comment type="caution">
    <text evidence="7">The sequence shown here is derived from an EMBL/GenBank/DDBJ whole genome shotgun (WGS) entry which is preliminary data.</text>
</comment>
<feature type="transmembrane region" description="Helical" evidence="5">
    <location>
        <begin position="70"/>
        <end position="92"/>
    </location>
</feature>
<feature type="transmembrane region" description="Helical" evidence="5">
    <location>
        <begin position="104"/>
        <end position="124"/>
    </location>
</feature>
<keyword evidence="2 5" id="KW-0812">Transmembrane</keyword>
<evidence type="ECO:0000256" key="2">
    <source>
        <dbReference type="ARBA" id="ARBA00022692"/>
    </source>
</evidence>
<dbReference type="AlphaFoldDB" id="A0A0C1YLN5"/>
<accession>A0A0C1YLN5</accession>
<evidence type="ECO:0000256" key="1">
    <source>
        <dbReference type="ARBA" id="ARBA00004141"/>
    </source>
</evidence>
<protein>
    <recommendedName>
        <fullName evidence="6">Yip1 domain-containing protein</fullName>
    </recommendedName>
</protein>
<sequence length="189" mass="20877">MSLLKYAKMPFSFQDGWDQISAVQPSVLKTFFLLVLPLSLLPPAMLLYAGGHHALAYRLDADIAHWLEMAQVFLAAELITVPLMGLVIKQVASTRHICADFKDTYRLAAITAVPLWLSSLGLIIPQMWPMIGVIVLGLGIAASVLYRGCYFVLKMRDPMDAQLLSCEAFAFGAMVWALLCGFVLLNLMN</sequence>
<feature type="domain" description="Yip1" evidence="6">
    <location>
        <begin position="14"/>
        <end position="178"/>
    </location>
</feature>
<organism evidence="7 8">
    <name type="scientific">Noviherbaspirillum autotrophicum</name>
    <dbReference type="NCBI Taxonomy" id="709839"/>
    <lineage>
        <taxon>Bacteria</taxon>
        <taxon>Pseudomonadati</taxon>
        <taxon>Pseudomonadota</taxon>
        <taxon>Betaproteobacteria</taxon>
        <taxon>Burkholderiales</taxon>
        <taxon>Oxalobacteraceae</taxon>
        <taxon>Noviherbaspirillum</taxon>
    </lineage>
</organism>
<feature type="transmembrane region" description="Helical" evidence="5">
    <location>
        <begin position="165"/>
        <end position="188"/>
    </location>
</feature>
<gene>
    <name evidence="7" type="ORF">TSA66_12100</name>
</gene>
<keyword evidence="4 5" id="KW-0472">Membrane</keyword>